<keyword evidence="4" id="KW-1185">Reference proteome</keyword>
<feature type="transmembrane region" description="Helical" evidence="2">
    <location>
        <begin position="48"/>
        <end position="73"/>
    </location>
</feature>
<evidence type="ECO:0000256" key="2">
    <source>
        <dbReference type="SAM" id="Phobius"/>
    </source>
</evidence>
<evidence type="ECO:0000313" key="4">
    <source>
        <dbReference type="Proteomes" id="UP000324222"/>
    </source>
</evidence>
<proteinExistence type="predicted"/>
<name>A0A5B7DLW9_PORTR</name>
<sequence>MRETMLCGKEGARQAAWRAARCGGGGPCGRSWEGHVLAKKRGHRTRDFLISLAGMPSFLGIFLAPACLVTGWAESCSSPLSDLHSRSWLSCDCDFSHKGSVDHRKSHCRSRHVQEFRTKQVAGLSPPTSQLPQARKWAASFTLAPVSPLSRTYHPTSPPSHHTHLQSPAHLPSHHHPDFCSSNRQRRNARRTSALEDPEEELDK</sequence>
<dbReference type="EMBL" id="VSRR010001046">
    <property type="protein sequence ID" value="MPC22034.1"/>
    <property type="molecule type" value="Genomic_DNA"/>
</dbReference>
<dbReference type="Proteomes" id="UP000324222">
    <property type="component" value="Unassembled WGS sequence"/>
</dbReference>
<keyword evidence="2" id="KW-0812">Transmembrane</keyword>
<keyword evidence="2" id="KW-0472">Membrane</keyword>
<dbReference type="AlphaFoldDB" id="A0A5B7DLW9"/>
<organism evidence="3 4">
    <name type="scientific">Portunus trituberculatus</name>
    <name type="common">Swimming crab</name>
    <name type="synonym">Neptunus trituberculatus</name>
    <dbReference type="NCBI Taxonomy" id="210409"/>
    <lineage>
        <taxon>Eukaryota</taxon>
        <taxon>Metazoa</taxon>
        <taxon>Ecdysozoa</taxon>
        <taxon>Arthropoda</taxon>
        <taxon>Crustacea</taxon>
        <taxon>Multicrustacea</taxon>
        <taxon>Malacostraca</taxon>
        <taxon>Eumalacostraca</taxon>
        <taxon>Eucarida</taxon>
        <taxon>Decapoda</taxon>
        <taxon>Pleocyemata</taxon>
        <taxon>Brachyura</taxon>
        <taxon>Eubrachyura</taxon>
        <taxon>Portunoidea</taxon>
        <taxon>Portunidae</taxon>
        <taxon>Portuninae</taxon>
        <taxon>Portunus</taxon>
    </lineage>
</organism>
<feature type="region of interest" description="Disordered" evidence="1">
    <location>
        <begin position="150"/>
        <end position="204"/>
    </location>
</feature>
<gene>
    <name evidence="3" type="ORF">E2C01_015041</name>
</gene>
<evidence type="ECO:0000313" key="3">
    <source>
        <dbReference type="EMBL" id="MPC22034.1"/>
    </source>
</evidence>
<reference evidence="3 4" key="1">
    <citation type="submission" date="2019-05" db="EMBL/GenBank/DDBJ databases">
        <title>Another draft genome of Portunus trituberculatus and its Hox gene families provides insights of decapod evolution.</title>
        <authorList>
            <person name="Jeong J.-H."/>
            <person name="Song I."/>
            <person name="Kim S."/>
            <person name="Choi T."/>
            <person name="Kim D."/>
            <person name="Ryu S."/>
            <person name="Kim W."/>
        </authorList>
    </citation>
    <scope>NUCLEOTIDE SEQUENCE [LARGE SCALE GENOMIC DNA]</scope>
    <source>
        <tissue evidence="3">Muscle</tissue>
    </source>
</reference>
<evidence type="ECO:0000256" key="1">
    <source>
        <dbReference type="SAM" id="MobiDB-lite"/>
    </source>
</evidence>
<comment type="caution">
    <text evidence="3">The sequence shown here is derived from an EMBL/GenBank/DDBJ whole genome shotgun (WGS) entry which is preliminary data.</text>
</comment>
<keyword evidence="2" id="KW-1133">Transmembrane helix</keyword>
<accession>A0A5B7DLW9</accession>
<protein>
    <submittedName>
        <fullName evidence="3">Uncharacterized protein</fullName>
    </submittedName>
</protein>